<reference evidence="5" key="1">
    <citation type="submission" date="2020-07" db="EMBL/GenBank/DDBJ databases">
        <title>Genome sequence and genetic diversity analysis of an under-domesticated orphan crop, white fonio (Digitaria exilis).</title>
        <authorList>
            <person name="Bennetzen J.L."/>
            <person name="Chen S."/>
            <person name="Ma X."/>
            <person name="Wang X."/>
            <person name="Yssel A.E.J."/>
            <person name="Chaluvadi S.R."/>
            <person name="Johnson M."/>
            <person name="Gangashetty P."/>
            <person name="Hamidou F."/>
            <person name="Sanogo M.D."/>
            <person name="Zwaenepoel A."/>
            <person name="Wallace J."/>
            <person name="Van De Peer Y."/>
            <person name="Van Deynze A."/>
        </authorList>
    </citation>
    <scope>NUCLEOTIDE SEQUENCE</scope>
    <source>
        <tissue evidence="5">Leaves</tissue>
    </source>
</reference>
<evidence type="ECO:0000256" key="1">
    <source>
        <dbReference type="ARBA" id="ARBA00004167"/>
    </source>
</evidence>
<name>A0A835F867_9POAL</name>
<dbReference type="Proteomes" id="UP000636709">
    <property type="component" value="Unassembled WGS sequence"/>
</dbReference>
<gene>
    <name evidence="5" type="ORF">HU200_016798</name>
</gene>
<dbReference type="InterPro" id="IPR025287">
    <property type="entry name" value="WAK_GUB"/>
</dbReference>
<evidence type="ECO:0000313" key="5">
    <source>
        <dbReference type="EMBL" id="KAF8730924.1"/>
    </source>
</evidence>
<feature type="domain" description="Wall-associated receptor kinase galacturonan-binding" evidence="4">
    <location>
        <begin position="39"/>
        <end position="100"/>
    </location>
</feature>
<evidence type="ECO:0000256" key="3">
    <source>
        <dbReference type="SAM" id="SignalP"/>
    </source>
</evidence>
<feature type="signal peptide" evidence="3">
    <location>
        <begin position="1"/>
        <end position="27"/>
    </location>
</feature>
<evidence type="ECO:0000259" key="4">
    <source>
        <dbReference type="Pfam" id="PF13947"/>
    </source>
</evidence>
<comment type="subcellular location">
    <subcellularLocation>
        <location evidence="1">Membrane</location>
        <topology evidence="1">Single-pass membrane protein</topology>
    </subcellularLocation>
</comment>
<dbReference type="Pfam" id="PF13947">
    <property type="entry name" value="GUB_WAK_bind"/>
    <property type="match status" value="1"/>
</dbReference>
<dbReference type="OrthoDB" id="4062651at2759"/>
<sequence length="275" mass="29732">MAPTTAAVLLPAALMLMLALHPPPAAAGAPPIKHPNTNCDTTCGNVSVPYPFGFGSSHCYWPGLNLTCDTSYDPPRLLLGDGTLRVTDIFVENATMRVMRAGLILDTTGDVLNSDGWNVSFGHGFAEHGYQLSYKNELVVSGCNVIATLLADAGEKTPGIIVGGCASLCDWTVDITWSEDIPWATWEPGTSKRKYCASGSCQASLDHTSLPKEVQVKWLYSGNHTEEQSYVPVIVFVAEEGWVNQNGLDNLEKLEVPLILSWMDGHAWPAGTRWP</sequence>
<dbReference type="EMBL" id="JACEFO010001613">
    <property type="protein sequence ID" value="KAF8730924.1"/>
    <property type="molecule type" value="Genomic_DNA"/>
</dbReference>
<protein>
    <recommendedName>
        <fullName evidence="4">Wall-associated receptor kinase galacturonan-binding domain-containing protein</fullName>
    </recommendedName>
</protein>
<dbReference type="GO" id="GO:0016020">
    <property type="term" value="C:membrane"/>
    <property type="evidence" value="ECO:0007669"/>
    <property type="project" value="UniProtKB-SubCell"/>
</dbReference>
<evidence type="ECO:0000256" key="2">
    <source>
        <dbReference type="ARBA" id="ARBA00022729"/>
    </source>
</evidence>
<evidence type="ECO:0000313" key="6">
    <source>
        <dbReference type="Proteomes" id="UP000636709"/>
    </source>
</evidence>
<keyword evidence="2 3" id="KW-0732">Signal</keyword>
<keyword evidence="6" id="KW-1185">Reference proteome</keyword>
<proteinExistence type="predicted"/>
<organism evidence="5 6">
    <name type="scientific">Digitaria exilis</name>
    <dbReference type="NCBI Taxonomy" id="1010633"/>
    <lineage>
        <taxon>Eukaryota</taxon>
        <taxon>Viridiplantae</taxon>
        <taxon>Streptophyta</taxon>
        <taxon>Embryophyta</taxon>
        <taxon>Tracheophyta</taxon>
        <taxon>Spermatophyta</taxon>
        <taxon>Magnoliopsida</taxon>
        <taxon>Liliopsida</taxon>
        <taxon>Poales</taxon>
        <taxon>Poaceae</taxon>
        <taxon>PACMAD clade</taxon>
        <taxon>Panicoideae</taxon>
        <taxon>Panicodae</taxon>
        <taxon>Paniceae</taxon>
        <taxon>Anthephorinae</taxon>
        <taxon>Digitaria</taxon>
    </lineage>
</organism>
<dbReference type="GO" id="GO:0030247">
    <property type="term" value="F:polysaccharide binding"/>
    <property type="evidence" value="ECO:0007669"/>
    <property type="project" value="InterPro"/>
</dbReference>
<dbReference type="PANTHER" id="PTHR33491">
    <property type="entry name" value="OSJNBA0016N04.9 PROTEIN"/>
    <property type="match status" value="1"/>
</dbReference>
<feature type="chain" id="PRO_5032677149" description="Wall-associated receptor kinase galacturonan-binding domain-containing protein" evidence="3">
    <location>
        <begin position="28"/>
        <end position="275"/>
    </location>
</feature>
<dbReference type="AlphaFoldDB" id="A0A835F867"/>
<comment type="caution">
    <text evidence="5">The sequence shown here is derived from an EMBL/GenBank/DDBJ whole genome shotgun (WGS) entry which is preliminary data.</text>
</comment>
<accession>A0A835F867</accession>